<protein>
    <submittedName>
        <fullName evidence="2">Uncharacterized protein</fullName>
    </submittedName>
</protein>
<feature type="transmembrane region" description="Helical" evidence="1">
    <location>
        <begin position="49"/>
        <end position="71"/>
    </location>
</feature>
<name>A0ABQ6N073_9STRA</name>
<feature type="transmembrane region" description="Helical" evidence="1">
    <location>
        <begin position="259"/>
        <end position="278"/>
    </location>
</feature>
<comment type="caution">
    <text evidence="2">The sequence shown here is derived from an EMBL/GenBank/DDBJ whole genome shotgun (WGS) entry which is preliminary data.</text>
</comment>
<dbReference type="Proteomes" id="UP001165060">
    <property type="component" value="Unassembled WGS sequence"/>
</dbReference>
<feature type="transmembrane region" description="Helical" evidence="1">
    <location>
        <begin position="334"/>
        <end position="355"/>
    </location>
</feature>
<keyword evidence="1" id="KW-0472">Membrane</keyword>
<proteinExistence type="predicted"/>
<feature type="transmembrane region" description="Helical" evidence="1">
    <location>
        <begin position="299"/>
        <end position="322"/>
    </location>
</feature>
<feature type="transmembrane region" description="Helical" evidence="1">
    <location>
        <begin position="21"/>
        <end position="43"/>
    </location>
</feature>
<gene>
    <name evidence="2" type="ORF">TeGR_g4816</name>
</gene>
<sequence>MMDTIAHRLLESVGWGLKMRLYTGAALSTMDLISDVFMIYTYATTGQQGTALSLAIMVGLCLLMQLILVWFQTRKGPRRVMLKETLIVLTGIAPGIHAMRVANGSEQREGAAMNDEKGLVFTRCQEMCFEAVPGSILQTYACLQAMKGGGSASKAALGSIVVSALTTGFGAATISFDFDVSPERRRHQPDFYGYIPDAASSRTLIFGCMIVNGALLLLVRSMSMALLAMVGSQWVLVYLVSDMGLYFTYKMLRRDLWHWMPLEGAASVMVSALERLVVKVLVDSTGVVQFRAAGEMGGCYWTFDMIMALAASFAATRVYYASDPPDSAMEESRAWAIVGSLSVSWLCVFAAFLLLMERRFLGTFTSTQTGHAWVRSMFLANDADELKARTLGRNKKQWLSIRPDVKAWTLENWERWEEEKPAFFNDAFKASVDDDMIPVASLRKLNGGGSGNNRRRSSLGDVLGGGGLRVAPVVAA</sequence>
<feature type="transmembrane region" description="Helical" evidence="1">
    <location>
        <begin position="226"/>
        <end position="247"/>
    </location>
</feature>
<feature type="transmembrane region" description="Helical" evidence="1">
    <location>
        <begin position="198"/>
        <end position="219"/>
    </location>
</feature>
<accession>A0ABQ6N073</accession>
<evidence type="ECO:0000313" key="3">
    <source>
        <dbReference type="Proteomes" id="UP001165060"/>
    </source>
</evidence>
<keyword evidence="1" id="KW-0812">Transmembrane</keyword>
<dbReference type="EMBL" id="BRYB01004764">
    <property type="protein sequence ID" value="GMI36395.1"/>
    <property type="molecule type" value="Genomic_DNA"/>
</dbReference>
<keyword evidence="1" id="KW-1133">Transmembrane helix</keyword>
<organism evidence="2 3">
    <name type="scientific">Tetraparma gracilis</name>
    <dbReference type="NCBI Taxonomy" id="2962635"/>
    <lineage>
        <taxon>Eukaryota</taxon>
        <taxon>Sar</taxon>
        <taxon>Stramenopiles</taxon>
        <taxon>Ochrophyta</taxon>
        <taxon>Bolidophyceae</taxon>
        <taxon>Parmales</taxon>
        <taxon>Triparmaceae</taxon>
        <taxon>Tetraparma</taxon>
    </lineage>
</organism>
<feature type="transmembrane region" description="Helical" evidence="1">
    <location>
        <begin position="155"/>
        <end position="178"/>
    </location>
</feature>
<evidence type="ECO:0000256" key="1">
    <source>
        <dbReference type="SAM" id="Phobius"/>
    </source>
</evidence>
<evidence type="ECO:0000313" key="2">
    <source>
        <dbReference type="EMBL" id="GMI36395.1"/>
    </source>
</evidence>
<keyword evidence="3" id="KW-1185">Reference proteome</keyword>
<reference evidence="2 3" key="1">
    <citation type="journal article" date="2023" name="Commun. Biol.">
        <title>Genome analysis of Parmales, the sister group of diatoms, reveals the evolutionary specialization of diatoms from phago-mixotrophs to photoautotrophs.</title>
        <authorList>
            <person name="Ban H."/>
            <person name="Sato S."/>
            <person name="Yoshikawa S."/>
            <person name="Yamada K."/>
            <person name="Nakamura Y."/>
            <person name="Ichinomiya M."/>
            <person name="Sato N."/>
            <person name="Blanc-Mathieu R."/>
            <person name="Endo H."/>
            <person name="Kuwata A."/>
            <person name="Ogata H."/>
        </authorList>
    </citation>
    <scope>NUCLEOTIDE SEQUENCE [LARGE SCALE GENOMIC DNA]</scope>
</reference>